<dbReference type="EMBL" id="LSRX01001318">
    <property type="protein sequence ID" value="OLP81052.1"/>
    <property type="molecule type" value="Genomic_DNA"/>
</dbReference>
<evidence type="ECO:0000256" key="1">
    <source>
        <dbReference type="SAM" id="Coils"/>
    </source>
</evidence>
<name>A0A1Q9CDQ8_SYMMI</name>
<dbReference type="OrthoDB" id="10488816at2759"/>
<feature type="region of interest" description="Disordered" evidence="2">
    <location>
        <begin position="14"/>
        <end position="61"/>
    </location>
</feature>
<organism evidence="3 4">
    <name type="scientific">Symbiodinium microadriaticum</name>
    <name type="common">Dinoflagellate</name>
    <name type="synonym">Zooxanthella microadriatica</name>
    <dbReference type="NCBI Taxonomy" id="2951"/>
    <lineage>
        <taxon>Eukaryota</taxon>
        <taxon>Sar</taxon>
        <taxon>Alveolata</taxon>
        <taxon>Dinophyceae</taxon>
        <taxon>Suessiales</taxon>
        <taxon>Symbiodiniaceae</taxon>
        <taxon>Symbiodinium</taxon>
    </lineage>
</organism>
<protein>
    <submittedName>
        <fullName evidence="3">Uncharacterized protein</fullName>
    </submittedName>
</protein>
<keyword evidence="4" id="KW-1185">Reference proteome</keyword>
<evidence type="ECO:0000313" key="4">
    <source>
        <dbReference type="Proteomes" id="UP000186817"/>
    </source>
</evidence>
<sequence>MEVLYQAEQEKVAELSKELSEASEKLAEREEQRPPSQRSQGHGEASDQFYKLESSGGKTAVSKPDDVRLHIVLQSKEKQLDELMKNHFNFTLVLKAEEVDRATELNKSVLCEATWDLLAEERGRMRESKDEYEALCKETEETIQGREQTLRHQTSAIEALNRELKEKQVELDRLTELLAKGQQAGKADGVLAKKTTSATVYRPMQLVLKQAAIAQLTSLAEKALFKLDAKLVTVFALFDSLTGIGGCKRGFRLQGGDQGALDEVVFAARKQWRRECLVHGKGWQSGFVV</sequence>
<comment type="caution">
    <text evidence="3">The sequence shown here is derived from an EMBL/GenBank/DDBJ whole genome shotgun (WGS) entry which is preliminary data.</text>
</comment>
<accession>A0A1Q9CDQ8</accession>
<evidence type="ECO:0000313" key="3">
    <source>
        <dbReference type="EMBL" id="OLP81052.1"/>
    </source>
</evidence>
<keyword evidence="1" id="KW-0175">Coiled coil</keyword>
<proteinExistence type="predicted"/>
<evidence type="ECO:0000256" key="2">
    <source>
        <dbReference type="SAM" id="MobiDB-lite"/>
    </source>
</evidence>
<feature type="compositionally biased region" description="Basic and acidic residues" evidence="2">
    <location>
        <begin position="14"/>
        <end position="33"/>
    </location>
</feature>
<dbReference type="AlphaFoldDB" id="A0A1Q9CDQ8"/>
<feature type="coiled-coil region" evidence="1">
    <location>
        <begin position="118"/>
        <end position="184"/>
    </location>
</feature>
<reference evidence="3 4" key="1">
    <citation type="submission" date="2016-02" db="EMBL/GenBank/DDBJ databases">
        <title>Genome analysis of coral dinoflagellate symbionts highlights evolutionary adaptations to a symbiotic lifestyle.</title>
        <authorList>
            <person name="Aranda M."/>
            <person name="Li Y."/>
            <person name="Liew Y.J."/>
            <person name="Baumgarten S."/>
            <person name="Simakov O."/>
            <person name="Wilson M."/>
            <person name="Piel J."/>
            <person name="Ashoor H."/>
            <person name="Bougouffa S."/>
            <person name="Bajic V.B."/>
            <person name="Ryu T."/>
            <person name="Ravasi T."/>
            <person name="Bayer T."/>
            <person name="Micklem G."/>
            <person name="Kim H."/>
            <person name="Bhak J."/>
            <person name="Lajeunesse T.C."/>
            <person name="Voolstra C.R."/>
        </authorList>
    </citation>
    <scope>NUCLEOTIDE SEQUENCE [LARGE SCALE GENOMIC DNA]</scope>
    <source>
        <strain evidence="3 4">CCMP2467</strain>
    </source>
</reference>
<gene>
    <name evidence="3" type="ORF">AK812_SmicGene38456</name>
</gene>
<dbReference type="Proteomes" id="UP000186817">
    <property type="component" value="Unassembled WGS sequence"/>
</dbReference>